<evidence type="ECO:0000313" key="2">
    <source>
        <dbReference type="Proteomes" id="UP000000715"/>
    </source>
</evidence>
<reference evidence="3" key="1">
    <citation type="submission" date="2025-08" db="UniProtKB">
        <authorList>
            <consortium name="RefSeq"/>
        </authorList>
    </citation>
    <scope>IDENTIFICATION</scope>
    <source>
        <tissue evidence="3">Brain</tissue>
    </source>
</reference>
<keyword evidence="2" id="KW-1185">Reference proteome</keyword>
<accession>A0A8U0S5E4</accession>
<sequence length="268" mass="27777">MLSQLSPPGAPHITFALNGHAASVIIPTARAHPSSDLFVCPEAHHFLSNLRATSTAVHHGLFGSSTFRPCVLTGLTKAGSSTGPRRSFSPRKCSQSTNHREGTAVCVGGTSVEPWVPWATMIPCTEAARASRLHPCTPESSGVRVQVVVQALPRGTAAPRGSSCFSGSCSHWLVLCRVGEMQVGGPATGGAVVEPRPSHQGAWRVEPSTRRPSVSRAPDLWAGSCLASATDSGHGPGSGFAHEGDLVTFAHGDCVSLTGAEDLSSETC</sequence>
<evidence type="ECO:0000256" key="1">
    <source>
        <dbReference type="SAM" id="MobiDB-lite"/>
    </source>
</evidence>
<dbReference type="AlphaFoldDB" id="A0A8U0S5E4"/>
<name>A0A8U0S5E4_MUSPF</name>
<proteinExistence type="predicted"/>
<evidence type="ECO:0000313" key="3">
    <source>
        <dbReference type="RefSeq" id="XP_044936237.1"/>
    </source>
</evidence>
<dbReference type="GeneID" id="101674667"/>
<dbReference type="RefSeq" id="XP_044936237.1">
    <property type="nucleotide sequence ID" value="XM_045080302.1"/>
</dbReference>
<dbReference type="Proteomes" id="UP000000715">
    <property type="component" value="Unplaced"/>
</dbReference>
<gene>
    <name evidence="3" type="primary">LOC101674667</name>
</gene>
<protein>
    <submittedName>
        <fullName evidence="3">Uncharacterized protein LOC101674667</fullName>
    </submittedName>
</protein>
<organism evidence="2 3">
    <name type="scientific">Mustela putorius furo</name>
    <name type="common">European domestic ferret</name>
    <name type="synonym">Mustela furo</name>
    <dbReference type="NCBI Taxonomy" id="9669"/>
    <lineage>
        <taxon>Eukaryota</taxon>
        <taxon>Metazoa</taxon>
        <taxon>Chordata</taxon>
        <taxon>Craniata</taxon>
        <taxon>Vertebrata</taxon>
        <taxon>Euteleostomi</taxon>
        <taxon>Mammalia</taxon>
        <taxon>Eutheria</taxon>
        <taxon>Laurasiatheria</taxon>
        <taxon>Carnivora</taxon>
        <taxon>Caniformia</taxon>
        <taxon>Musteloidea</taxon>
        <taxon>Mustelidae</taxon>
        <taxon>Mustelinae</taxon>
        <taxon>Mustela</taxon>
    </lineage>
</organism>
<feature type="region of interest" description="Disordered" evidence="1">
    <location>
        <begin position="189"/>
        <end position="216"/>
    </location>
</feature>